<reference evidence="3" key="2">
    <citation type="submission" date="2025-08" db="UniProtKB">
        <authorList>
            <consortium name="RefSeq"/>
        </authorList>
    </citation>
    <scope>IDENTIFICATION</scope>
    <source>
        <tissue evidence="3">Leaf</tissue>
    </source>
</reference>
<dbReference type="STRING" id="4096.A0A1U7Y7B0"/>
<feature type="domain" description="Reverse transcriptase" evidence="1">
    <location>
        <begin position="1"/>
        <end position="176"/>
    </location>
</feature>
<dbReference type="PANTHER" id="PTHR46238">
    <property type="entry name" value="REVERSE TRANSCRIPTASE DOMAIN-CONTAINING PROTEIN"/>
    <property type="match status" value="1"/>
</dbReference>
<accession>A0A1U7Y7B0</accession>
<evidence type="ECO:0000313" key="3">
    <source>
        <dbReference type="RefSeq" id="XP_009798998.1"/>
    </source>
</evidence>
<reference evidence="2" key="1">
    <citation type="journal article" date="2013" name="Genome Biol.">
        <title>Reference genomes and transcriptomes of Nicotiana sylvestris and Nicotiana tomentosiformis.</title>
        <authorList>
            <person name="Sierro N."/>
            <person name="Battey J.N."/>
            <person name="Ouadi S."/>
            <person name="Bovet L."/>
            <person name="Goepfert S."/>
            <person name="Bakaher N."/>
            <person name="Peitsch M.C."/>
            <person name="Ivanov N.V."/>
        </authorList>
    </citation>
    <scope>NUCLEOTIDE SEQUENCE [LARGE SCALE GENOMIC DNA]</scope>
</reference>
<dbReference type="PANTHER" id="PTHR46238:SF8">
    <property type="entry name" value="ENDONUCLEASE_EXONUCLEASE_PHOSPHATASE DOMAIN-CONTAINING PROTEIN"/>
    <property type="match status" value="1"/>
</dbReference>
<dbReference type="RefSeq" id="XP_009798998.1">
    <property type="nucleotide sequence ID" value="XM_009800696.1"/>
</dbReference>
<protein>
    <submittedName>
        <fullName evidence="3">Uncharacterized protein LOC104245128</fullName>
    </submittedName>
</protein>
<dbReference type="Pfam" id="PF00078">
    <property type="entry name" value="RVT_1"/>
    <property type="match status" value="1"/>
</dbReference>
<evidence type="ECO:0000259" key="1">
    <source>
        <dbReference type="PROSITE" id="PS50878"/>
    </source>
</evidence>
<dbReference type="PROSITE" id="PS50878">
    <property type="entry name" value="RT_POL"/>
    <property type="match status" value="1"/>
</dbReference>
<dbReference type="InterPro" id="IPR000477">
    <property type="entry name" value="RT_dom"/>
</dbReference>
<keyword evidence="2" id="KW-1185">Reference proteome</keyword>
<dbReference type="eggNOG" id="ENOG502SYNA">
    <property type="taxonomic scope" value="Eukaryota"/>
</dbReference>
<dbReference type="AlphaFoldDB" id="A0A1U7Y7B0"/>
<organism evidence="2 3">
    <name type="scientific">Nicotiana sylvestris</name>
    <name type="common">Wood tobacco</name>
    <name type="synonym">South American tobacco</name>
    <dbReference type="NCBI Taxonomy" id="4096"/>
    <lineage>
        <taxon>Eukaryota</taxon>
        <taxon>Viridiplantae</taxon>
        <taxon>Streptophyta</taxon>
        <taxon>Embryophyta</taxon>
        <taxon>Tracheophyta</taxon>
        <taxon>Spermatophyta</taxon>
        <taxon>Magnoliopsida</taxon>
        <taxon>eudicotyledons</taxon>
        <taxon>Gunneridae</taxon>
        <taxon>Pentapetalae</taxon>
        <taxon>asterids</taxon>
        <taxon>lamiids</taxon>
        <taxon>Solanales</taxon>
        <taxon>Solanaceae</taxon>
        <taxon>Nicotianoideae</taxon>
        <taxon>Nicotianeae</taxon>
        <taxon>Nicotiana</taxon>
    </lineage>
</organism>
<sequence length="265" mass="30568">MEAIHFVKILVERYREMQKDLHVVFIDLEKAYDKVTREVFWRFLEAKGVPVSYTRVIKDMYNEAKTWVRAAGGDSKNFLVMIGLHQGSTLSLFLAMDALLRHIQGEVPWCMLFVDNIVLIDETRGNVNERLEVWRQALEFKGFKLCRTKTEYMECNGEIDEDVTHCSRAGWMKLRLAFGVLCDTNMPLSLKSNRVRVKLCGSRHFCSLQSRRDDHVRDAGKVVAITFASDVAQGIYSPRSRRFLEIVVRIGSNEYAFAKNVFGSL</sequence>
<dbReference type="Proteomes" id="UP000189701">
    <property type="component" value="Unplaced"/>
</dbReference>
<gene>
    <name evidence="3" type="primary">LOC104245128</name>
</gene>
<proteinExistence type="predicted"/>
<name>A0A1U7Y7B0_NICSY</name>
<evidence type="ECO:0000313" key="2">
    <source>
        <dbReference type="Proteomes" id="UP000189701"/>
    </source>
</evidence>